<name>A0A919VAI9_9ACTN</name>
<dbReference type="AlphaFoldDB" id="A0A919VAI9"/>
<evidence type="ECO:0000313" key="2">
    <source>
        <dbReference type="EMBL" id="GII91159.1"/>
    </source>
</evidence>
<reference evidence="2" key="1">
    <citation type="submission" date="2021-01" db="EMBL/GenBank/DDBJ databases">
        <title>Whole genome shotgun sequence of Sinosporangium siamense NBRC 109515.</title>
        <authorList>
            <person name="Komaki H."/>
            <person name="Tamura T."/>
        </authorList>
    </citation>
    <scope>NUCLEOTIDE SEQUENCE</scope>
    <source>
        <strain evidence="2">NBRC 109515</strain>
    </source>
</reference>
<dbReference type="PROSITE" id="PS51674">
    <property type="entry name" value="4FE4S_WBL"/>
    <property type="match status" value="1"/>
</dbReference>
<sequence length="108" mass="11661">MPHRITHPALMSLTDLEATWRVDTDLSLPECAYDPELHTGPRMAIEHADDRAARESVARQVCATCPLRPTCAAYAMRVRPTSGVWAGMSAADLPDLPDDTVGAFADAA</sequence>
<feature type="domain" description="4Fe-4S Wbl-type" evidence="1">
    <location>
        <begin position="30"/>
        <end position="95"/>
    </location>
</feature>
<evidence type="ECO:0000259" key="1">
    <source>
        <dbReference type="PROSITE" id="PS51674"/>
    </source>
</evidence>
<protein>
    <recommendedName>
        <fullName evidence="1">4Fe-4S Wbl-type domain-containing protein</fullName>
    </recommendedName>
</protein>
<dbReference type="InterPro" id="IPR034768">
    <property type="entry name" value="4FE4S_WBL"/>
</dbReference>
<dbReference type="RefSeq" id="WP_204022267.1">
    <property type="nucleotide sequence ID" value="NZ_BOOW01000008.1"/>
</dbReference>
<proteinExistence type="predicted"/>
<dbReference type="Proteomes" id="UP000606172">
    <property type="component" value="Unassembled WGS sequence"/>
</dbReference>
<organism evidence="2 3">
    <name type="scientific">Sinosporangium siamense</name>
    <dbReference type="NCBI Taxonomy" id="1367973"/>
    <lineage>
        <taxon>Bacteria</taxon>
        <taxon>Bacillati</taxon>
        <taxon>Actinomycetota</taxon>
        <taxon>Actinomycetes</taxon>
        <taxon>Streptosporangiales</taxon>
        <taxon>Streptosporangiaceae</taxon>
        <taxon>Sinosporangium</taxon>
    </lineage>
</organism>
<evidence type="ECO:0000313" key="3">
    <source>
        <dbReference type="Proteomes" id="UP000606172"/>
    </source>
</evidence>
<keyword evidence="3" id="KW-1185">Reference proteome</keyword>
<gene>
    <name evidence="2" type="ORF">Ssi02_13900</name>
</gene>
<accession>A0A919VAI9</accession>
<dbReference type="Pfam" id="PF02467">
    <property type="entry name" value="Whib"/>
    <property type="match status" value="1"/>
</dbReference>
<dbReference type="EMBL" id="BOOW01000008">
    <property type="protein sequence ID" value="GII91159.1"/>
    <property type="molecule type" value="Genomic_DNA"/>
</dbReference>
<comment type="caution">
    <text evidence="2">The sequence shown here is derived from an EMBL/GenBank/DDBJ whole genome shotgun (WGS) entry which is preliminary data.</text>
</comment>